<proteinExistence type="predicted"/>
<reference evidence="1 2" key="1">
    <citation type="submission" date="2019-05" db="EMBL/GenBank/DDBJ databases">
        <title>Another draft genome of Portunus trituberculatus and its Hox gene families provides insights of decapod evolution.</title>
        <authorList>
            <person name="Jeong J.-H."/>
            <person name="Song I."/>
            <person name="Kim S."/>
            <person name="Choi T."/>
            <person name="Kim D."/>
            <person name="Ryu S."/>
            <person name="Kim W."/>
        </authorList>
    </citation>
    <scope>NUCLEOTIDE SEQUENCE [LARGE SCALE GENOMIC DNA]</scope>
    <source>
        <tissue evidence="1">Muscle</tissue>
    </source>
</reference>
<evidence type="ECO:0000313" key="2">
    <source>
        <dbReference type="Proteomes" id="UP000324222"/>
    </source>
</evidence>
<dbReference type="EMBL" id="VSRR010097803">
    <property type="protein sequence ID" value="MPC94248.1"/>
    <property type="molecule type" value="Genomic_DNA"/>
</dbReference>
<protein>
    <submittedName>
        <fullName evidence="1">Uncharacterized protein</fullName>
    </submittedName>
</protein>
<keyword evidence="2" id="KW-1185">Reference proteome</keyword>
<comment type="caution">
    <text evidence="1">The sequence shown here is derived from an EMBL/GenBank/DDBJ whole genome shotgun (WGS) entry which is preliminary data.</text>
</comment>
<evidence type="ECO:0000313" key="1">
    <source>
        <dbReference type="EMBL" id="MPC94248.1"/>
    </source>
</evidence>
<organism evidence="1 2">
    <name type="scientific">Portunus trituberculatus</name>
    <name type="common">Swimming crab</name>
    <name type="synonym">Neptunus trituberculatus</name>
    <dbReference type="NCBI Taxonomy" id="210409"/>
    <lineage>
        <taxon>Eukaryota</taxon>
        <taxon>Metazoa</taxon>
        <taxon>Ecdysozoa</taxon>
        <taxon>Arthropoda</taxon>
        <taxon>Crustacea</taxon>
        <taxon>Multicrustacea</taxon>
        <taxon>Malacostraca</taxon>
        <taxon>Eumalacostraca</taxon>
        <taxon>Eucarida</taxon>
        <taxon>Decapoda</taxon>
        <taxon>Pleocyemata</taxon>
        <taxon>Brachyura</taxon>
        <taxon>Eubrachyura</taxon>
        <taxon>Portunoidea</taxon>
        <taxon>Portunidae</taxon>
        <taxon>Portuninae</taxon>
        <taxon>Portunus</taxon>
    </lineage>
</organism>
<dbReference type="Proteomes" id="UP000324222">
    <property type="component" value="Unassembled WGS sequence"/>
</dbReference>
<accession>A0A5B7JMB1</accession>
<gene>
    <name evidence="1" type="ORF">E2C01_089410</name>
</gene>
<sequence>MPCQALLPSLALIPGHTQILQLTLTGVVATAAGEATTTITTATITGANLLDRFLDDDGNGNDGRSTLYVFPLASLIK</sequence>
<name>A0A5B7JMB1_PORTR</name>
<dbReference type="AlphaFoldDB" id="A0A5B7JMB1"/>